<accession>B8AZV2</accession>
<sequence>MCATTKLAVLSCPLIRSTWSGNEWDLDGGGQREKEKVSERVRRGGDVDGQIRLPRPHGDRIRTSAVGDGLRQREAEVEVARSVVTTTTCHEGKALGNGGGGAQWRHETETERVGRVGEGDVGGGGG</sequence>
<protein>
    <submittedName>
        <fullName evidence="2">Uncharacterized protein</fullName>
    </submittedName>
</protein>
<feature type="compositionally biased region" description="Basic and acidic residues" evidence="1">
    <location>
        <begin position="30"/>
        <end position="46"/>
    </location>
</feature>
<gene>
    <name evidence="2" type="ORF">OsI_19109</name>
</gene>
<evidence type="ECO:0000313" key="2">
    <source>
        <dbReference type="EMBL" id="EEC78822.1"/>
    </source>
</evidence>
<dbReference type="Gramene" id="BGIOSGA018467-TA">
    <property type="protein sequence ID" value="BGIOSGA018467-PA"/>
    <property type="gene ID" value="BGIOSGA018467"/>
</dbReference>
<reference evidence="2 3" key="1">
    <citation type="journal article" date="2005" name="PLoS Biol.">
        <title>The genomes of Oryza sativa: a history of duplications.</title>
        <authorList>
            <person name="Yu J."/>
            <person name="Wang J."/>
            <person name="Lin W."/>
            <person name="Li S."/>
            <person name="Li H."/>
            <person name="Zhou J."/>
            <person name="Ni P."/>
            <person name="Dong W."/>
            <person name="Hu S."/>
            <person name="Zeng C."/>
            <person name="Zhang J."/>
            <person name="Zhang Y."/>
            <person name="Li R."/>
            <person name="Xu Z."/>
            <person name="Li S."/>
            <person name="Li X."/>
            <person name="Zheng H."/>
            <person name="Cong L."/>
            <person name="Lin L."/>
            <person name="Yin J."/>
            <person name="Geng J."/>
            <person name="Li G."/>
            <person name="Shi J."/>
            <person name="Liu J."/>
            <person name="Lv H."/>
            <person name="Li J."/>
            <person name="Wang J."/>
            <person name="Deng Y."/>
            <person name="Ran L."/>
            <person name="Shi X."/>
            <person name="Wang X."/>
            <person name="Wu Q."/>
            <person name="Li C."/>
            <person name="Ren X."/>
            <person name="Wang J."/>
            <person name="Wang X."/>
            <person name="Li D."/>
            <person name="Liu D."/>
            <person name="Zhang X."/>
            <person name="Ji Z."/>
            <person name="Zhao W."/>
            <person name="Sun Y."/>
            <person name="Zhang Z."/>
            <person name="Bao J."/>
            <person name="Han Y."/>
            <person name="Dong L."/>
            <person name="Ji J."/>
            <person name="Chen P."/>
            <person name="Wu S."/>
            <person name="Liu J."/>
            <person name="Xiao Y."/>
            <person name="Bu D."/>
            <person name="Tan J."/>
            <person name="Yang L."/>
            <person name="Ye C."/>
            <person name="Zhang J."/>
            <person name="Xu J."/>
            <person name="Zhou Y."/>
            <person name="Yu Y."/>
            <person name="Zhang B."/>
            <person name="Zhuang S."/>
            <person name="Wei H."/>
            <person name="Liu B."/>
            <person name="Lei M."/>
            <person name="Yu H."/>
            <person name="Li Y."/>
            <person name="Xu H."/>
            <person name="Wei S."/>
            <person name="He X."/>
            <person name="Fang L."/>
            <person name="Zhang Z."/>
            <person name="Zhang Y."/>
            <person name="Huang X."/>
            <person name="Su Z."/>
            <person name="Tong W."/>
            <person name="Li J."/>
            <person name="Tong Z."/>
            <person name="Li S."/>
            <person name="Ye J."/>
            <person name="Wang L."/>
            <person name="Fang L."/>
            <person name="Lei T."/>
            <person name="Chen C."/>
            <person name="Chen H."/>
            <person name="Xu Z."/>
            <person name="Li H."/>
            <person name="Huang H."/>
            <person name="Zhang F."/>
            <person name="Xu H."/>
            <person name="Li N."/>
            <person name="Zhao C."/>
            <person name="Li S."/>
            <person name="Dong L."/>
            <person name="Huang Y."/>
            <person name="Li L."/>
            <person name="Xi Y."/>
            <person name="Qi Q."/>
            <person name="Li W."/>
            <person name="Zhang B."/>
            <person name="Hu W."/>
            <person name="Zhang Y."/>
            <person name="Tian X."/>
            <person name="Jiao Y."/>
            <person name="Liang X."/>
            <person name="Jin J."/>
            <person name="Gao L."/>
            <person name="Zheng W."/>
            <person name="Hao B."/>
            <person name="Liu S."/>
            <person name="Wang W."/>
            <person name="Yuan L."/>
            <person name="Cao M."/>
            <person name="McDermott J."/>
            <person name="Samudrala R."/>
            <person name="Wang J."/>
            <person name="Wong G.K."/>
            <person name="Yang H."/>
        </authorList>
    </citation>
    <scope>NUCLEOTIDE SEQUENCE [LARGE SCALE GENOMIC DNA]</scope>
    <source>
        <strain evidence="3">cv. 93-11</strain>
    </source>
</reference>
<keyword evidence="3" id="KW-1185">Reference proteome</keyword>
<feature type="compositionally biased region" description="Basic and acidic residues" evidence="1">
    <location>
        <begin position="104"/>
        <end position="118"/>
    </location>
</feature>
<proteinExistence type="predicted"/>
<evidence type="ECO:0000313" key="3">
    <source>
        <dbReference type="Proteomes" id="UP000007015"/>
    </source>
</evidence>
<evidence type="ECO:0000256" key="1">
    <source>
        <dbReference type="SAM" id="MobiDB-lite"/>
    </source>
</evidence>
<feature type="region of interest" description="Disordered" evidence="1">
    <location>
        <begin position="26"/>
        <end position="73"/>
    </location>
</feature>
<dbReference type="HOGENOM" id="CLU_1985279_0_0_1"/>
<dbReference type="AlphaFoldDB" id="B8AZV2"/>
<name>B8AZV2_ORYSI</name>
<feature type="region of interest" description="Disordered" evidence="1">
    <location>
        <begin position="90"/>
        <end position="126"/>
    </location>
</feature>
<dbReference type="EMBL" id="CM000130">
    <property type="protein sequence ID" value="EEC78822.1"/>
    <property type="molecule type" value="Genomic_DNA"/>
</dbReference>
<dbReference type="Proteomes" id="UP000007015">
    <property type="component" value="Chromosome 5"/>
</dbReference>
<organism evidence="2 3">
    <name type="scientific">Oryza sativa subsp. indica</name>
    <name type="common">Rice</name>
    <dbReference type="NCBI Taxonomy" id="39946"/>
    <lineage>
        <taxon>Eukaryota</taxon>
        <taxon>Viridiplantae</taxon>
        <taxon>Streptophyta</taxon>
        <taxon>Embryophyta</taxon>
        <taxon>Tracheophyta</taxon>
        <taxon>Spermatophyta</taxon>
        <taxon>Magnoliopsida</taxon>
        <taxon>Liliopsida</taxon>
        <taxon>Poales</taxon>
        <taxon>Poaceae</taxon>
        <taxon>BOP clade</taxon>
        <taxon>Oryzoideae</taxon>
        <taxon>Oryzeae</taxon>
        <taxon>Oryzinae</taxon>
        <taxon>Oryza</taxon>
        <taxon>Oryza sativa</taxon>
    </lineage>
</organism>